<evidence type="ECO:0000313" key="1">
    <source>
        <dbReference type="EMBL" id="NGO63859.1"/>
    </source>
</evidence>
<dbReference type="RefSeq" id="WP_163899136.1">
    <property type="nucleotide sequence ID" value="NZ_CP048427.1"/>
</dbReference>
<organism evidence="1 2">
    <name type="scientific">Rhizobium daejeonense</name>
    <dbReference type="NCBI Taxonomy" id="240521"/>
    <lineage>
        <taxon>Bacteria</taxon>
        <taxon>Pseudomonadati</taxon>
        <taxon>Pseudomonadota</taxon>
        <taxon>Alphaproteobacteria</taxon>
        <taxon>Hyphomicrobiales</taxon>
        <taxon>Rhizobiaceae</taxon>
        <taxon>Rhizobium/Agrobacterium group</taxon>
        <taxon>Rhizobium</taxon>
    </lineage>
</organism>
<sequence>MTLHLIKLCVGADSLQDLRDWVAERALIAVAAGLEPHSSHVTRMVPKRGEELLDGGSLYWIIKGQVAARQKLLDIKTFTGGDGITRCELILGPEVIEVTPAPRRPFQGWRYLEPDAAPRDLGASGANIEEMPEDLKRELAELGLL</sequence>
<dbReference type="PIRSF" id="PIRSF032025">
    <property type="entry name" value="UCP032025"/>
    <property type="match status" value="1"/>
</dbReference>
<dbReference type="AlphaFoldDB" id="A0A6M1RXQ3"/>
<comment type="caution">
    <text evidence="1">The sequence shown here is derived from an EMBL/GenBank/DDBJ whole genome shotgun (WGS) entry which is preliminary data.</text>
</comment>
<reference evidence="1 2" key="1">
    <citation type="submission" date="2020-02" db="EMBL/GenBank/DDBJ databases">
        <title>Genome sequence of the type strain CCBAU10050 of Rhizobium daejeonense.</title>
        <authorList>
            <person name="Gao J."/>
            <person name="Sun J."/>
        </authorList>
    </citation>
    <scope>NUCLEOTIDE SEQUENCE [LARGE SCALE GENOMIC DNA]</scope>
    <source>
        <strain evidence="1 2">CCBAU10050</strain>
    </source>
</reference>
<evidence type="ECO:0000313" key="2">
    <source>
        <dbReference type="Proteomes" id="UP000477849"/>
    </source>
</evidence>
<accession>A0A6M1RXQ3</accession>
<gene>
    <name evidence="1" type="ORF">G6N76_09245</name>
</gene>
<keyword evidence="2" id="KW-1185">Reference proteome</keyword>
<dbReference type="EMBL" id="JAAKZH010000003">
    <property type="protein sequence ID" value="NGO63859.1"/>
    <property type="molecule type" value="Genomic_DNA"/>
</dbReference>
<name>A0A6M1RXQ3_9HYPH</name>
<dbReference type="Pfam" id="PF07370">
    <property type="entry name" value="DUF1489"/>
    <property type="match status" value="1"/>
</dbReference>
<dbReference type="InterPro" id="IPR008320">
    <property type="entry name" value="UCP032025"/>
</dbReference>
<dbReference type="Proteomes" id="UP000477849">
    <property type="component" value="Unassembled WGS sequence"/>
</dbReference>
<protein>
    <submittedName>
        <fullName evidence="1">DUF1489 family protein</fullName>
    </submittedName>
</protein>
<proteinExistence type="predicted"/>